<feature type="compositionally biased region" description="Polar residues" evidence="1">
    <location>
        <begin position="330"/>
        <end position="348"/>
    </location>
</feature>
<reference evidence="2" key="2">
    <citation type="journal article" date="2020" name="Nat. Commun.">
        <title>Large-scale genome sequencing of mycorrhizal fungi provides insights into the early evolution of symbiotic traits.</title>
        <authorList>
            <person name="Miyauchi S."/>
            <person name="Kiss E."/>
            <person name="Kuo A."/>
            <person name="Drula E."/>
            <person name="Kohler A."/>
            <person name="Sanchez-Garcia M."/>
            <person name="Morin E."/>
            <person name="Andreopoulos B."/>
            <person name="Barry K.W."/>
            <person name="Bonito G."/>
            <person name="Buee M."/>
            <person name="Carver A."/>
            <person name="Chen C."/>
            <person name="Cichocki N."/>
            <person name="Clum A."/>
            <person name="Culley D."/>
            <person name="Crous P.W."/>
            <person name="Fauchery L."/>
            <person name="Girlanda M."/>
            <person name="Hayes R.D."/>
            <person name="Keri Z."/>
            <person name="LaButti K."/>
            <person name="Lipzen A."/>
            <person name="Lombard V."/>
            <person name="Magnuson J."/>
            <person name="Maillard F."/>
            <person name="Murat C."/>
            <person name="Nolan M."/>
            <person name="Ohm R.A."/>
            <person name="Pangilinan J."/>
            <person name="Pereira M.F."/>
            <person name="Perotto S."/>
            <person name="Peter M."/>
            <person name="Pfister S."/>
            <person name="Riley R."/>
            <person name="Sitrit Y."/>
            <person name="Stielow J.B."/>
            <person name="Szollosi G."/>
            <person name="Zifcakova L."/>
            <person name="Stursova M."/>
            <person name="Spatafora J.W."/>
            <person name="Tedersoo L."/>
            <person name="Vaario L.M."/>
            <person name="Yamada A."/>
            <person name="Yan M."/>
            <person name="Wang P."/>
            <person name="Xu J."/>
            <person name="Bruns T."/>
            <person name="Baldrian P."/>
            <person name="Vilgalys R."/>
            <person name="Dunand C."/>
            <person name="Henrissat B."/>
            <person name="Grigoriev I.V."/>
            <person name="Hibbett D."/>
            <person name="Nagy L.G."/>
            <person name="Martin F.M."/>
        </authorList>
    </citation>
    <scope>NUCLEOTIDE SEQUENCE</scope>
    <source>
        <strain evidence="2">Prilba</strain>
    </source>
</reference>
<organism evidence="2 3">
    <name type="scientific">Russula ochroleuca</name>
    <dbReference type="NCBI Taxonomy" id="152965"/>
    <lineage>
        <taxon>Eukaryota</taxon>
        <taxon>Fungi</taxon>
        <taxon>Dikarya</taxon>
        <taxon>Basidiomycota</taxon>
        <taxon>Agaricomycotina</taxon>
        <taxon>Agaricomycetes</taxon>
        <taxon>Russulales</taxon>
        <taxon>Russulaceae</taxon>
        <taxon>Russula</taxon>
    </lineage>
</organism>
<reference evidence="2" key="1">
    <citation type="submission" date="2019-10" db="EMBL/GenBank/DDBJ databases">
        <authorList>
            <consortium name="DOE Joint Genome Institute"/>
            <person name="Kuo A."/>
            <person name="Miyauchi S."/>
            <person name="Kiss E."/>
            <person name="Drula E."/>
            <person name="Kohler A."/>
            <person name="Sanchez-Garcia M."/>
            <person name="Andreopoulos B."/>
            <person name="Barry K.W."/>
            <person name="Bonito G."/>
            <person name="Buee M."/>
            <person name="Carver A."/>
            <person name="Chen C."/>
            <person name="Cichocki N."/>
            <person name="Clum A."/>
            <person name="Culley D."/>
            <person name="Crous P.W."/>
            <person name="Fauchery L."/>
            <person name="Girlanda M."/>
            <person name="Hayes R."/>
            <person name="Keri Z."/>
            <person name="LaButti K."/>
            <person name="Lipzen A."/>
            <person name="Lombard V."/>
            <person name="Magnuson J."/>
            <person name="Maillard F."/>
            <person name="Morin E."/>
            <person name="Murat C."/>
            <person name="Nolan M."/>
            <person name="Ohm R."/>
            <person name="Pangilinan J."/>
            <person name="Pereira M."/>
            <person name="Perotto S."/>
            <person name="Peter M."/>
            <person name="Riley R."/>
            <person name="Sitrit Y."/>
            <person name="Stielow B."/>
            <person name="Szollosi G."/>
            <person name="Zifcakova L."/>
            <person name="Stursova M."/>
            <person name="Spatafora J.W."/>
            <person name="Tedersoo L."/>
            <person name="Vaario L.-M."/>
            <person name="Yamada A."/>
            <person name="Yan M."/>
            <person name="Wang P."/>
            <person name="Xu J."/>
            <person name="Bruns T."/>
            <person name="Baldrian P."/>
            <person name="Vilgalys R."/>
            <person name="Henrissat B."/>
            <person name="Grigoriev I.V."/>
            <person name="Hibbett D."/>
            <person name="Nagy L.G."/>
            <person name="Martin F.M."/>
        </authorList>
    </citation>
    <scope>NUCLEOTIDE SEQUENCE</scope>
    <source>
        <strain evidence="2">Prilba</strain>
    </source>
</reference>
<name>A0A9P5T800_9AGAM</name>
<dbReference type="OrthoDB" id="3236238at2759"/>
<keyword evidence="3" id="KW-1185">Reference proteome</keyword>
<gene>
    <name evidence="2" type="ORF">DFH94DRAFT_58952</name>
</gene>
<dbReference type="AlphaFoldDB" id="A0A9P5T800"/>
<evidence type="ECO:0000256" key="1">
    <source>
        <dbReference type="SAM" id="MobiDB-lite"/>
    </source>
</evidence>
<comment type="caution">
    <text evidence="2">The sequence shown here is derived from an EMBL/GenBank/DDBJ whole genome shotgun (WGS) entry which is preliminary data.</text>
</comment>
<sequence>MANDDRLAKGSLDRWAVAENRNKCRLGNIGPAVPLFTDFADEIMFPRCILDEQFIETISSLDEQMCNSLGLSSTFRPNYRMWAKSLPSGQIQEDDPYDLELWGYALYSSWSSHFVAILDSGTETELRNGTVSLFDLAFQQRSGWKHLFKQQRKVFLPDAPFTSTVDIILTMYLPSDWGAYLSLFDKSYIFASGLLLGEVVTFVSEAKCKEPTTAQRQLTFDLCSAQHQRRALGFDDGQVFGATVVGDVLSMYCSTWENDIVSVYPAMPSFNLSNFPAFMMCYIFLCKVSDYVRGEVNKVFEEWGTKDGRSKFEERCRNAHARGPWRRRYLSQSTTHDSSRLSGGSNAQDAMDTEDWEFAGDVEMQDEHQPVNGGDRLVLENLQLLEEQQSEGMAIPPARDITRWAHRLAESYE</sequence>
<proteinExistence type="predicted"/>
<feature type="region of interest" description="Disordered" evidence="1">
    <location>
        <begin position="328"/>
        <end position="348"/>
    </location>
</feature>
<dbReference type="Proteomes" id="UP000759537">
    <property type="component" value="Unassembled WGS sequence"/>
</dbReference>
<evidence type="ECO:0000313" key="2">
    <source>
        <dbReference type="EMBL" id="KAF8478504.1"/>
    </source>
</evidence>
<accession>A0A9P5T800</accession>
<evidence type="ECO:0000313" key="3">
    <source>
        <dbReference type="Proteomes" id="UP000759537"/>
    </source>
</evidence>
<protein>
    <submittedName>
        <fullName evidence="2">Uncharacterized protein</fullName>
    </submittedName>
</protein>
<dbReference type="EMBL" id="WHVB01000011">
    <property type="protein sequence ID" value="KAF8478504.1"/>
    <property type="molecule type" value="Genomic_DNA"/>
</dbReference>